<organism evidence="1">
    <name type="scientific">bioreactor metagenome</name>
    <dbReference type="NCBI Taxonomy" id="1076179"/>
    <lineage>
        <taxon>unclassified sequences</taxon>
        <taxon>metagenomes</taxon>
        <taxon>ecological metagenomes</taxon>
    </lineage>
</organism>
<protein>
    <submittedName>
        <fullName evidence="1">Uncharacterized protein</fullName>
    </submittedName>
</protein>
<comment type="caution">
    <text evidence="1">The sequence shown here is derived from an EMBL/GenBank/DDBJ whole genome shotgun (WGS) entry which is preliminary data.</text>
</comment>
<gene>
    <name evidence="1" type="ORF">SDC9_95948</name>
</gene>
<accession>A0A645A7S6</accession>
<reference evidence="1" key="1">
    <citation type="submission" date="2019-08" db="EMBL/GenBank/DDBJ databases">
        <authorList>
            <person name="Kucharzyk K."/>
            <person name="Murdoch R.W."/>
            <person name="Higgins S."/>
            <person name="Loffler F."/>
        </authorList>
    </citation>
    <scope>NUCLEOTIDE SEQUENCE</scope>
</reference>
<evidence type="ECO:0000313" key="1">
    <source>
        <dbReference type="EMBL" id="MPM49220.1"/>
    </source>
</evidence>
<proteinExistence type="predicted"/>
<dbReference type="AlphaFoldDB" id="A0A645A7S6"/>
<sequence length="125" mass="12766">MTGWAGDKAYKAEGAMKFGSSSAAGTLTTPALTAIGATATDVTLTFKAANWETAGKNLVVSIAEGTGTITNGTVALPGRVDTVTGMVEYTVQITGATSTTKIKIAAELASSNRFFLDDIVVKSKN</sequence>
<name>A0A645A7S6_9ZZZZ</name>
<dbReference type="EMBL" id="VSSQ01012431">
    <property type="protein sequence ID" value="MPM49220.1"/>
    <property type="molecule type" value="Genomic_DNA"/>
</dbReference>